<accession>A0A9X1TIS6</accession>
<keyword evidence="2" id="KW-1185">Reference proteome</keyword>
<gene>
    <name evidence="1" type="ORF">LXM26_30000</name>
</gene>
<protein>
    <submittedName>
        <fullName evidence="1">Saccharopine dehydrogenase NADP-binding domain-containing protein</fullName>
    </submittedName>
</protein>
<sequence length="273" mass="29015">MVDDKFGWEKALSGKTCLLNVAGPFSETAKPAMQACISHKVHYVDITAEIDIYRLAESKGLEAADAGVMILSGAGLFATYDPLVLHTVGRIKNPISLRVAFKYSGGFTPGSIASSANIINAGILIRKNGLIQRLLEATAAEFDFGDGPEECLPTPLGGVVLCYRSTGIANIEEYFQMALPASTGQPDTINVHSQMGIDYNVLQSKIVAEVMGADGSIVRSMAIMPAGYMPTVKSSVEIVSRVVNGFYTVGFQSPASVYGTALLKALDIELLNL</sequence>
<reference evidence="1" key="1">
    <citation type="submission" date="2021-12" db="EMBL/GenBank/DDBJ databases">
        <title>Novel species in genus Dyadobacter.</title>
        <authorList>
            <person name="Ma C."/>
        </authorList>
    </citation>
    <scope>NUCLEOTIDE SEQUENCE</scope>
    <source>
        <strain evidence="1">LJ419</strain>
    </source>
</reference>
<name>A0A9X1TIS6_9BACT</name>
<dbReference type="Gene3D" id="3.40.50.720">
    <property type="entry name" value="NAD(P)-binding Rossmann-like Domain"/>
    <property type="match status" value="1"/>
</dbReference>
<dbReference type="PANTHER" id="PTHR43781">
    <property type="entry name" value="SACCHAROPINE DEHYDROGENASE"/>
    <property type="match status" value="1"/>
</dbReference>
<comment type="caution">
    <text evidence="1">The sequence shown here is derived from an EMBL/GenBank/DDBJ whole genome shotgun (WGS) entry which is preliminary data.</text>
</comment>
<evidence type="ECO:0000313" key="1">
    <source>
        <dbReference type="EMBL" id="MCF0065784.1"/>
    </source>
</evidence>
<dbReference type="Proteomes" id="UP001139000">
    <property type="component" value="Unassembled WGS sequence"/>
</dbReference>
<dbReference type="PANTHER" id="PTHR43781:SF1">
    <property type="entry name" value="SACCHAROPINE DEHYDROGENASE"/>
    <property type="match status" value="1"/>
</dbReference>
<organism evidence="1 2">
    <name type="scientific">Dyadobacter chenwenxiniae</name>
    <dbReference type="NCBI Taxonomy" id="2906456"/>
    <lineage>
        <taxon>Bacteria</taxon>
        <taxon>Pseudomonadati</taxon>
        <taxon>Bacteroidota</taxon>
        <taxon>Cytophagia</taxon>
        <taxon>Cytophagales</taxon>
        <taxon>Spirosomataceae</taxon>
        <taxon>Dyadobacter</taxon>
    </lineage>
</organism>
<evidence type="ECO:0000313" key="2">
    <source>
        <dbReference type="Proteomes" id="UP001139000"/>
    </source>
</evidence>
<dbReference type="AlphaFoldDB" id="A0A9X1TIS6"/>
<dbReference type="EMBL" id="JAJTTC010000015">
    <property type="protein sequence ID" value="MCF0065784.1"/>
    <property type="molecule type" value="Genomic_DNA"/>
</dbReference>
<proteinExistence type="predicted"/>
<dbReference type="RefSeq" id="WP_234658819.1">
    <property type="nucleotide sequence ID" value="NZ_CP094997.1"/>
</dbReference>